<organism evidence="1">
    <name type="scientific">bioreactor metagenome</name>
    <dbReference type="NCBI Taxonomy" id="1076179"/>
    <lineage>
        <taxon>unclassified sequences</taxon>
        <taxon>metagenomes</taxon>
        <taxon>ecological metagenomes</taxon>
    </lineage>
</organism>
<gene>
    <name evidence="1" type="ORF">SDC9_118664</name>
</gene>
<comment type="caution">
    <text evidence="1">The sequence shown here is derived from an EMBL/GenBank/DDBJ whole genome shotgun (WGS) entry which is preliminary data.</text>
</comment>
<evidence type="ECO:0008006" key="2">
    <source>
        <dbReference type="Google" id="ProtNLM"/>
    </source>
</evidence>
<dbReference type="InterPro" id="IPR032720">
    <property type="entry name" value="Cys_rich_CWC"/>
</dbReference>
<dbReference type="AlphaFoldDB" id="A0A645C923"/>
<name>A0A645C923_9ZZZZ</name>
<sequence length="78" mass="8129">MSPTDHKASETPGAADAIDTGHCPLCGQPNQCAIVSGLAPESCWCMTTPVSHEALARVAPEQRGKACICPHCAQERKG</sequence>
<evidence type="ECO:0000313" key="1">
    <source>
        <dbReference type="EMBL" id="MPM71694.1"/>
    </source>
</evidence>
<dbReference type="Pfam" id="PF14375">
    <property type="entry name" value="Cys_rich_CWC"/>
    <property type="match status" value="1"/>
</dbReference>
<proteinExistence type="predicted"/>
<protein>
    <recommendedName>
        <fullName evidence="2">Cysteine-rich CWC</fullName>
    </recommendedName>
</protein>
<accession>A0A645C923</accession>
<dbReference type="EMBL" id="VSSQ01024275">
    <property type="protein sequence ID" value="MPM71694.1"/>
    <property type="molecule type" value="Genomic_DNA"/>
</dbReference>
<reference evidence="1" key="1">
    <citation type="submission" date="2019-08" db="EMBL/GenBank/DDBJ databases">
        <authorList>
            <person name="Kucharzyk K."/>
            <person name="Murdoch R.W."/>
            <person name="Higgins S."/>
            <person name="Loffler F."/>
        </authorList>
    </citation>
    <scope>NUCLEOTIDE SEQUENCE</scope>
</reference>